<evidence type="ECO:0000256" key="1">
    <source>
        <dbReference type="SAM" id="MobiDB-lite"/>
    </source>
</evidence>
<dbReference type="CDD" id="cd12108">
    <property type="entry name" value="Hr-like"/>
    <property type="match status" value="1"/>
</dbReference>
<protein>
    <submittedName>
        <fullName evidence="3">Hemerythrin domain-containing protein</fullName>
    </submittedName>
</protein>
<dbReference type="PANTHER" id="PTHR39966:SF1">
    <property type="entry name" value="HEMERYTHRIN-LIKE DOMAIN-CONTAINING PROTEIN"/>
    <property type="match status" value="1"/>
</dbReference>
<evidence type="ECO:0000259" key="2">
    <source>
        <dbReference type="Pfam" id="PF01814"/>
    </source>
</evidence>
<proteinExistence type="predicted"/>
<feature type="domain" description="Hemerythrin-like" evidence="2">
    <location>
        <begin position="16"/>
        <end position="160"/>
    </location>
</feature>
<comment type="caution">
    <text evidence="3">The sequence shown here is derived from an EMBL/GenBank/DDBJ whole genome shotgun (WGS) entry which is preliminary data.</text>
</comment>
<accession>A0ABV4U564</accession>
<reference evidence="3 4" key="1">
    <citation type="submission" date="2024-08" db="EMBL/GenBank/DDBJ databases">
        <title>Whole-genome sequencing of halo(alkali)philic microorganisms from hypersaline lakes.</title>
        <authorList>
            <person name="Sorokin D.Y."/>
            <person name="Merkel A.Y."/>
            <person name="Messina E."/>
            <person name="Yakimov M."/>
        </authorList>
    </citation>
    <scope>NUCLEOTIDE SEQUENCE [LARGE SCALE GENOMIC DNA]</scope>
    <source>
        <strain evidence="3 4">AB-hyl4</strain>
    </source>
</reference>
<evidence type="ECO:0000313" key="4">
    <source>
        <dbReference type="Proteomes" id="UP001575105"/>
    </source>
</evidence>
<dbReference type="Pfam" id="PF01814">
    <property type="entry name" value="Hemerythrin"/>
    <property type="match status" value="1"/>
</dbReference>
<gene>
    <name evidence="3" type="ORF">ACERK3_10585</name>
</gene>
<dbReference type="InterPro" id="IPR012312">
    <property type="entry name" value="Hemerythrin-like"/>
</dbReference>
<dbReference type="Proteomes" id="UP001575105">
    <property type="component" value="Unassembled WGS sequence"/>
</dbReference>
<dbReference type="RefSeq" id="WP_425345670.1">
    <property type="nucleotide sequence ID" value="NZ_JBGUBD010000006.1"/>
</dbReference>
<sequence>MAVTLGQGALAGFDEPIRVLMDCHRRIEKFLSLLLRVADECRGEAMGSEYREAAESALRYFANAAPHHTADEEQSLFPALRRHADDPRVAEALRRIALLEADHDKADAAHARVAELMQRWLDEGTLPAAPLAELRETLATLHATYVRHIAEEDEVIFPLAAEVLAREVLIDVGRSMANRRGIEPNTTGPRCKHAQPNHHAKQDHS</sequence>
<name>A0ABV4U564_9BACT</name>
<feature type="compositionally biased region" description="Basic residues" evidence="1">
    <location>
        <begin position="190"/>
        <end position="199"/>
    </location>
</feature>
<evidence type="ECO:0000313" key="3">
    <source>
        <dbReference type="EMBL" id="MFA9478742.1"/>
    </source>
</evidence>
<feature type="region of interest" description="Disordered" evidence="1">
    <location>
        <begin position="179"/>
        <end position="205"/>
    </location>
</feature>
<dbReference type="EMBL" id="JBGUBD010000006">
    <property type="protein sequence ID" value="MFA9478742.1"/>
    <property type="molecule type" value="Genomic_DNA"/>
</dbReference>
<dbReference type="Gene3D" id="1.20.120.520">
    <property type="entry name" value="nmb1532 protein domain like"/>
    <property type="match status" value="1"/>
</dbReference>
<dbReference type="PANTHER" id="PTHR39966">
    <property type="entry name" value="BLL2471 PROTEIN-RELATED"/>
    <property type="match status" value="1"/>
</dbReference>
<keyword evidence="4" id="KW-1185">Reference proteome</keyword>
<organism evidence="3 4">
    <name type="scientific">Natronomicrosphaera hydrolytica</name>
    <dbReference type="NCBI Taxonomy" id="3242702"/>
    <lineage>
        <taxon>Bacteria</taxon>
        <taxon>Pseudomonadati</taxon>
        <taxon>Planctomycetota</taxon>
        <taxon>Phycisphaerae</taxon>
        <taxon>Phycisphaerales</taxon>
        <taxon>Phycisphaeraceae</taxon>
        <taxon>Natronomicrosphaera</taxon>
    </lineage>
</organism>